<feature type="region of interest" description="Disordered" evidence="4">
    <location>
        <begin position="1"/>
        <end position="52"/>
    </location>
</feature>
<dbReference type="PANTHER" id="PTHR24171">
    <property type="entry name" value="ANKYRIN REPEAT DOMAIN-CONTAINING PROTEIN 39-RELATED"/>
    <property type="match status" value="1"/>
</dbReference>
<dbReference type="Gene3D" id="1.25.40.20">
    <property type="entry name" value="Ankyrin repeat-containing domain"/>
    <property type="match status" value="1"/>
</dbReference>
<evidence type="ECO:0000256" key="3">
    <source>
        <dbReference type="PROSITE-ProRule" id="PRU00023"/>
    </source>
</evidence>
<dbReference type="InterPro" id="IPR002110">
    <property type="entry name" value="Ankyrin_rpt"/>
</dbReference>
<dbReference type="AlphaFoldDB" id="A0AAJ0HJI9"/>
<keyword evidence="2 3" id="KW-0040">ANK repeat</keyword>
<evidence type="ECO:0000256" key="2">
    <source>
        <dbReference type="ARBA" id="ARBA00023043"/>
    </source>
</evidence>
<dbReference type="PROSITE" id="PS50088">
    <property type="entry name" value="ANK_REPEAT"/>
    <property type="match status" value="1"/>
</dbReference>
<evidence type="ECO:0000256" key="4">
    <source>
        <dbReference type="SAM" id="MobiDB-lite"/>
    </source>
</evidence>
<dbReference type="InterPro" id="IPR036770">
    <property type="entry name" value="Ankyrin_rpt-contain_sf"/>
</dbReference>
<gene>
    <name evidence="5" type="ORF">B0T25DRAFT_569068</name>
</gene>
<keyword evidence="6" id="KW-1185">Reference proteome</keyword>
<evidence type="ECO:0000313" key="5">
    <source>
        <dbReference type="EMBL" id="KAK3353882.1"/>
    </source>
</evidence>
<protein>
    <recommendedName>
        <fullName evidence="7">Ankyrin repeat protein</fullName>
    </recommendedName>
</protein>
<name>A0AAJ0HJI9_9PEZI</name>
<dbReference type="Proteomes" id="UP001275084">
    <property type="component" value="Unassembled WGS sequence"/>
</dbReference>
<sequence>MAKQNGQFSTTRWMQEIKKHTQDTSPTSRFSCEYQHGRRDRADSPSRGCKDSDRSQEYFNFVDLLLANRADIDAGDNQKLTPLRVVIWGGDTGGEAKRQLEVAEYLLEREAQTPTADQLEPVGDIPLHDAALRADEDLIELLLDYKANAEVKNMVGKVPSDALSSGNPGTQGAYKKITKPRIKSAEVQVLIPVDAPHCEEDNKRQVCEDFYATVRFHRRSDGLSWAKTVLSIA</sequence>
<dbReference type="PROSITE" id="PS50297">
    <property type="entry name" value="ANK_REP_REGION"/>
    <property type="match status" value="1"/>
</dbReference>
<feature type="repeat" description="ANK" evidence="3">
    <location>
        <begin position="122"/>
        <end position="154"/>
    </location>
</feature>
<evidence type="ECO:0008006" key="7">
    <source>
        <dbReference type="Google" id="ProtNLM"/>
    </source>
</evidence>
<dbReference type="SUPFAM" id="SSF48403">
    <property type="entry name" value="Ankyrin repeat"/>
    <property type="match status" value="1"/>
</dbReference>
<dbReference type="SMART" id="SM00248">
    <property type="entry name" value="ANK"/>
    <property type="match status" value="2"/>
</dbReference>
<dbReference type="EMBL" id="JAUIQD010000004">
    <property type="protein sequence ID" value="KAK3353882.1"/>
    <property type="molecule type" value="Genomic_DNA"/>
</dbReference>
<proteinExistence type="predicted"/>
<feature type="compositionally biased region" description="Polar residues" evidence="4">
    <location>
        <begin position="1"/>
        <end position="13"/>
    </location>
</feature>
<evidence type="ECO:0000313" key="6">
    <source>
        <dbReference type="Proteomes" id="UP001275084"/>
    </source>
</evidence>
<reference evidence="5" key="2">
    <citation type="submission" date="2023-06" db="EMBL/GenBank/DDBJ databases">
        <authorList>
            <consortium name="Lawrence Berkeley National Laboratory"/>
            <person name="Haridas S."/>
            <person name="Hensen N."/>
            <person name="Bonometti L."/>
            <person name="Westerberg I."/>
            <person name="Brannstrom I.O."/>
            <person name="Guillou S."/>
            <person name="Cros-Aarteil S."/>
            <person name="Calhoun S."/>
            <person name="Kuo A."/>
            <person name="Mondo S."/>
            <person name="Pangilinan J."/>
            <person name="Riley R."/>
            <person name="Labutti K."/>
            <person name="Andreopoulos B."/>
            <person name="Lipzen A."/>
            <person name="Chen C."/>
            <person name="Yanf M."/>
            <person name="Daum C."/>
            <person name="Ng V."/>
            <person name="Clum A."/>
            <person name="Steindorff A."/>
            <person name="Ohm R."/>
            <person name="Martin F."/>
            <person name="Silar P."/>
            <person name="Natvig D."/>
            <person name="Lalanne C."/>
            <person name="Gautier V."/>
            <person name="Ament-Velasquez S.L."/>
            <person name="Kruys A."/>
            <person name="Hutchinson M.I."/>
            <person name="Powell A.J."/>
            <person name="Barry K."/>
            <person name="Miller A.N."/>
            <person name="Grigoriev I.V."/>
            <person name="Debuchy R."/>
            <person name="Gladieux P."/>
            <person name="Thoren M.H."/>
            <person name="Johannesson H."/>
        </authorList>
    </citation>
    <scope>NUCLEOTIDE SEQUENCE</scope>
    <source>
        <strain evidence="5">CBS 955.72</strain>
    </source>
</reference>
<feature type="compositionally biased region" description="Basic and acidic residues" evidence="4">
    <location>
        <begin position="35"/>
        <end position="52"/>
    </location>
</feature>
<reference evidence="5" key="1">
    <citation type="journal article" date="2023" name="Mol. Phylogenet. Evol.">
        <title>Genome-scale phylogeny and comparative genomics of the fungal order Sordariales.</title>
        <authorList>
            <person name="Hensen N."/>
            <person name="Bonometti L."/>
            <person name="Westerberg I."/>
            <person name="Brannstrom I.O."/>
            <person name="Guillou S."/>
            <person name="Cros-Aarteil S."/>
            <person name="Calhoun S."/>
            <person name="Haridas S."/>
            <person name="Kuo A."/>
            <person name="Mondo S."/>
            <person name="Pangilinan J."/>
            <person name="Riley R."/>
            <person name="LaButti K."/>
            <person name="Andreopoulos B."/>
            <person name="Lipzen A."/>
            <person name="Chen C."/>
            <person name="Yan M."/>
            <person name="Daum C."/>
            <person name="Ng V."/>
            <person name="Clum A."/>
            <person name="Steindorff A."/>
            <person name="Ohm R.A."/>
            <person name="Martin F."/>
            <person name="Silar P."/>
            <person name="Natvig D.O."/>
            <person name="Lalanne C."/>
            <person name="Gautier V."/>
            <person name="Ament-Velasquez S.L."/>
            <person name="Kruys A."/>
            <person name="Hutchinson M.I."/>
            <person name="Powell A.J."/>
            <person name="Barry K."/>
            <person name="Miller A.N."/>
            <person name="Grigoriev I.V."/>
            <person name="Debuchy R."/>
            <person name="Gladieux P."/>
            <person name="Hiltunen Thoren M."/>
            <person name="Johannesson H."/>
        </authorList>
    </citation>
    <scope>NUCLEOTIDE SEQUENCE</scope>
    <source>
        <strain evidence="5">CBS 955.72</strain>
    </source>
</reference>
<dbReference type="Pfam" id="PF00023">
    <property type="entry name" value="Ank"/>
    <property type="match status" value="1"/>
</dbReference>
<comment type="caution">
    <text evidence="5">The sequence shown here is derived from an EMBL/GenBank/DDBJ whole genome shotgun (WGS) entry which is preliminary data.</text>
</comment>
<keyword evidence="1" id="KW-0677">Repeat</keyword>
<evidence type="ECO:0000256" key="1">
    <source>
        <dbReference type="ARBA" id="ARBA00022737"/>
    </source>
</evidence>
<organism evidence="5 6">
    <name type="scientific">Lasiosphaeria hispida</name>
    <dbReference type="NCBI Taxonomy" id="260671"/>
    <lineage>
        <taxon>Eukaryota</taxon>
        <taxon>Fungi</taxon>
        <taxon>Dikarya</taxon>
        <taxon>Ascomycota</taxon>
        <taxon>Pezizomycotina</taxon>
        <taxon>Sordariomycetes</taxon>
        <taxon>Sordariomycetidae</taxon>
        <taxon>Sordariales</taxon>
        <taxon>Lasiosphaeriaceae</taxon>
        <taxon>Lasiosphaeria</taxon>
    </lineage>
</organism>
<accession>A0AAJ0HJI9</accession>